<keyword evidence="6" id="KW-0276">Fatty acid metabolism</keyword>
<dbReference type="EMBL" id="CAJNOE010000419">
    <property type="protein sequence ID" value="CAF1207035.1"/>
    <property type="molecule type" value="Genomic_DNA"/>
</dbReference>
<keyword evidence="4" id="KW-0479">Metal-binding</keyword>
<dbReference type="Gene3D" id="3.40.50.12780">
    <property type="entry name" value="N-terminal domain of ligase-like"/>
    <property type="match status" value="1"/>
</dbReference>
<dbReference type="EC" id="6.2.1.3" evidence="8"/>
<dbReference type="InterPro" id="IPR043145">
    <property type="entry name" value="Znf_ZZ_sf"/>
</dbReference>
<dbReference type="PROSITE" id="PS50075">
    <property type="entry name" value="CARRIER"/>
    <property type="match status" value="1"/>
</dbReference>
<dbReference type="Proteomes" id="UP000663868">
    <property type="component" value="Unassembled WGS sequence"/>
</dbReference>
<keyword evidence="6" id="KW-0443">Lipid metabolism</keyword>
<evidence type="ECO:0000256" key="8">
    <source>
        <dbReference type="ARBA" id="ARBA00026121"/>
    </source>
</evidence>
<dbReference type="SUPFAM" id="SSF47336">
    <property type="entry name" value="ACP-like"/>
    <property type="match status" value="1"/>
</dbReference>
<dbReference type="Proteomes" id="UP000663860">
    <property type="component" value="Unassembled WGS sequence"/>
</dbReference>
<dbReference type="InterPro" id="IPR042099">
    <property type="entry name" value="ANL_N_sf"/>
</dbReference>
<dbReference type="GO" id="GO:0004467">
    <property type="term" value="F:long-chain fatty acid-CoA ligase activity"/>
    <property type="evidence" value="ECO:0007669"/>
    <property type="project" value="UniProtKB-EC"/>
</dbReference>
<accession>A0A819AIM8</accession>
<dbReference type="AlphaFoldDB" id="A0A819AIM8"/>
<name>A0A819AIM8_9BILA</name>
<dbReference type="GO" id="GO:0005783">
    <property type="term" value="C:endoplasmic reticulum"/>
    <property type="evidence" value="ECO:0007669"/>
    <property type="project" value="TreeGrafter"/>
</dbReference>
<dbReference type="PANTHER" id="PTHR43272">
    <property type="entry name" value="LONG-CHAIN-FATTY-ACID--COA LIGASE"/>
    <property type="match status" value="1"/>
</dbReference>
<evidence type="ECO:0000256" key="7">
    <source>
        <dbReference type="ARBA" id="ARBA00022833"/>
    </source>
</evidence>
<dbReference type="Pfam" id="PF00550">
    <property type="entry name" value="PP-binding"/>
    <property type="match status" value="1"/>
</dbReference>
<evidence type="ECO:0000256" key="5">
    <source>
        <dbReference type="ARBA" id="ARBA00022771"/>
    </source>
</evidence>
<dbReference type="InterPro" id="IPR036291">
    <property type="entry name" value="NAD(P)-bd_dom_sf"/>
</dbReference>
<dbReference type="Pfam" id="PF07993">
    <property type="entry name" value="NAD_binding_4"/>
    <property type="match status" value="1"/>
</dbReference>
<dbReference type="PROSITE" id="PS00455">
    <property type="entry name" value="AMP_BINDING"/>
    <property type="match status" value="1"/>
</dbReference>
<dbReference type="Gene3D" id="3.40.50.720">
    <property type="entry name" value="NAD(P)-binding Rossmann-like Domain"/>
    <property type="match status" value="1"/>
</dbReference>
<evidence type="ECO:0000256" key="4">
    <source>
        <dbReference type="ARBA" id="ARBA00022723"/>
    </source>
</evidence>
<dbReference type="InterPro" id="IPR020845">
    <property type="entry name" value="AMP-binding_CS"/>
</dbReference>
<dbReference type="Gene3D" id="1.10.1200.10">
    <property type="entry name" value="ACP-like"/>
    <property type="match status" value="1"/>
</dbReference>
<dbReference type="SUPFAM" id="SSF51735">
    <property type="entry name" value="NAD(P)-binding Rossmann-fold domains"/>
    <property type="match status" value="1"/>
</dbReference>
<dbReference type="NCBIfam" id="TIGR01746">
    <property type="entry name" value="Thioester-redct"/>
    <property type="match status" value="1"/>
</dbReference>
<dbReference type="EMBL" id="CAJOBB010000939">
    <property type="protein sequence ID" value="CAF3780523.1"/>
    <property type="molecule type" value="Genomic_DNA"/>
</dbReference>
<protein>
    <recommendedName>
        <fullName evidence="8">long-chain-fatty-acid--CoA ligase</fullName>
        <ecNumber evidence="8">6.2.1.3</ecNumber>
    </recommendedName>
</protein>
<dbReference type="InterPro" id="IPR036736">
    <property type="entry name" value="ACP-like_sf"/>
</dbReference>
<comment type="caution">
    <text evidence="11">The sequence shown here is derived from an EMBL/GenBank/DDBJ whole genome shotgun (WGS) entry which is preliminary data.</text>
</comment>
<keyword evidence="1" id="KW-0596">Phosphopantetheine</keyword>
<evidence type="ECO:0000256" key="1">
    <source>
        <dbReference type="ARBA" id="ARBA00022450"/>
    </source>
</evidence>
<evidence type="ECO:0000256" key="6">
    <source>
        <dbReference type="ARBA" id="ARBA00022832"/>
    </source>
</evidence>
<sequence>MLNPVKKPSFFYCDICHRTFDHGTYRYNCTVCGNYDQCEECTTNMNPPHPHILVPELAFGSGEDRTCNEKSMRAEIYTAMEIYCDRHCLGVRDVNKDNPENYSNSYTWLTYKSIGDRAINFGYGLRQLIEPRSYLAICSSNRPEWIITDWACMFHCIISVPIYNLTSDRDIAFIINNTAVSVVVCDKETLPKFLKLHSECSSLRHIICMDAVSELSTDTSMSISVHYMNDIENIGSSRSYPYPTAQPTDCLTIIYTSGSSGSPKGVMISDSALRSIFPEGLSPHTGESIIFSYQPLSWYGGRNSVLWTFLCGGRVGFSTGNVSRLMEELALIRPMMFPAPPSIWNKIYSEYKTALSLIETDNPQEFKQKEIELIENFSKLIPLRCETIAIVGALISPIVLDFLKRCFGRCRIEDGYGITECGGISFNNVVDPSVVYRLESVPEMGFTTDDKPFPRGELLTKTPQMFSGYVNNPEETRATLTDDGFFRTGDIVELRQIPSQPPQIHIIDRKKSFFKLAQGQFISPEFLQGVFSQSSFIDQIYVHGDLLEDNVTAIIIPNKDRAQVFANNNNNGIKLLDSDPKFYNTIMRELHSIGLKESLRKHEIPSRIVIDFEPFTVENGLLTSSMKPCRPKLAAKYVDRLKKTFNIEKQLKTIIETVTGEILTDDNEVNFLIGGGNSLTAVRLSRMIREDLGVTVPVSILFEPTMNLKRLTELAQSSSSALEQKITTRLLLDTELELESIIGKPRKVNSSPSMVFITGATGFVGAFLLFEMLHKYPTNCKFICLVRCQSSMDPMNRIRENLLFLHLWQDNFQERIIPLRGDLAQIKFGLDDKTYDTLANQTDIIFCCGATVNFVLPYSQLYGSNVCGTREIIRLATHTSCCIPVQYISTISVLPPGIVHEVHIDEIPPDDLTNGYAQSKWVAEKLIAKANRAGLPVAIYRLGSMCSDSKTGSCNPLDINTIIVATSLKTGCYPIGALDTKLNTLPINFAAESIVHLSLMRPDVYGNVYHVIHPHGGLPFQNVITSANHLSIKMESVPFDEWKTRLVHQTLHGRSLESLNEFAMDSCFVKYSVLSCEKFYTIVSQQNIPAMDITYVNMWLTFILQNVVQ</sequence>
<organism evidence="11 12">
    <name type="scientific">Adineta steineri</name>
    <dbReference type="NCBI Taxonomy" id="433720"/>
    <lineage>
        <taxon>Eukaryota</taxon>
        <taxon>Metazoa</taxon>
        <taxon>Spiralia</taxon>
        <taxon>Gnathifera</taxon>
        <taxon>Rotifera</taxon>
        <taxon>Eurotatoria</taxon>
        <taxon>Bdelloidea</taxon>
        <taxon>Adinetida</taxon>
        <taxon>Adinetidae</taxon>
        <taxon>Adineta</taxon>
    </lineage>
</organism>
<dbReference type="InterPro" id="IPR010080">
    <property type="entry name" value="Thioester_reductase-like_dom"/>
</dbReference>
<dbReference type="SUPFAM" id="SSF56801">
    <property type="entry name" value="Acetyl-CoA synthetase-like"/>
    <property type="match status" value="1"/>
</dbReference>
<dbReference type="InterPro" id="IPR009081">
    <property type="entry name" value="PP-bd_ACP"/>
</dbReference>
<dbReference type="GO" id="GO:0008270">
    <property type="term" value="F:zinc ion binding"/>
    <property type="evidence" value="ECO:0007669"/>
    <property type="project" value="UniProtKB-KW"/>
</dbReference>
<evidence type="ECO:0000313" key="10">
    <source>
        <dbReference type="EMBL" id="CAF1207035.1"/>
    </source>
</evidence>
<keyword evidence="3" id="KW-0436">Ligase</keyword>
<keyword evidence="5" id="KW-0863">Zinc-finger</keyword>
<dbReference type="CDD" id="cd05235">
    <property type="entry name" value="SDR_e1"/>
    <property type="match status" value="1"/>
</dbReference>
<evidence type="ECO:0000313" key="11">
    <source>
        <dbReference type="EMBL" id="CAF3780523.1"/>
    </source>
</evidence>
<dbReference type="Gene3D" id="3.30.60.90">
    <property type="match status" value="1"/>
</dbReference>
<feature type="domain" description="Carrier" evidence="9">
    <location>
        <begin position="642"/>
        <end position="719"/>
    </location>
</feature>
<keyword evidence="2" id="KW-0597">Phosphoprotein</keyword>
<evidence type="ECO:0000256" key="2">
    <source>
        <dbReference type="ARBA" id="ARBA00022553"/>
    </source>
</evidence>
<reference evidence="11" key="1">
    <citation type="submission" date="2021-02" db="EMBL/GenBank/DDBJ databases">
        <authorList>
            <person name="Nowell W R."/>
        </authorList>
    </citation>
    <scope>NUCLEOTIDE SEQUENCE</scope>
</reference>
<dbReference type="GO" id="GO:0016020">
    <property type="term" value="C:membrane"/>
    <property type="evidence" value="ECO:0007669"/>
    <property type="project" value="TreeGrafter"/>
</dbReference>
<dbReference type="InterPro" id="IPR000873">
    <property type="entry name" value="AMP-dep_synth/lig_dom"/>
</dbReference>
<dbReference type="SUPFAM" id="SSF57850">
    <property type="entry name" value="RING/U-box"/>
    <property type="match status" value="1"/>
</dbReference>
<keyword evidence="7" id="KW-0862">Zinc</keyword>
<dbReference type="Pfam" id="PF00501">
    <property type="entry name" value="AMP-binding"/>
    <property type="match status" value="1"/>
</dbReference>
<dbReference type="PANTHER" id="PTHR43272:SF91">
    <property type="entry name" value="CARRIER DOMAIN-CONTAINING PROTEIN"/>
    <property type="match status" value="1"/>
</dbReference>
<gene>
    <name evidence="10" type="ORF">IZO911_LOCUS28953</name>
    <name evidence="11" type="ORF">KXQ929_LOCUS15895</name>
</gene>
<dbReference type="InterPro" id="IPR013120">
    <property type="entry name" value="FAR_NAD-bd"/>
</dbReference>
<evidence type="ECO:0000259" key="9">
    <source>
        <dbReference type="PROSITE" id="PS50075"/>
    </source>
</evidence>
<evidence type="ECO:0000256" key="3">
    <source>
        <dbReference type="ARBA" id="ARBA00022598"/>
    </source>
</evidence>
<proteinExistence type="predicted"/>
<evidence type="ECO:0000313" key="12">
    <source>
        <dbReference type="Proteomes" id="UP000663868"/>
    </source>
</evidence>